<name>A0A553QKH4_9TELE</name>
<feature type="region of interest" description="Disordered" evidence="5">
    <location>
        <begin position="424"/>
        <end position="460"/>
    </location>
</feature>
<dbReference type="SMART" id="SM00174">
    <property type="entry name" value="RHO"/>
    <property type="match status" value="1"/>
</dbReference>
<organism evidence="7 8">
    <name type="scientific">Danionella cerebrum</name>
    <dbReference type="NCBI Taxonomy" id="2873325"/>
    <lineage>
        <taxon>Eukaryota</taxon>
        <taxon>Metazoa</taxon>
        <taxon>Chordata</taxon>
        <taxon>Craniata</taxon>
        <taxon>Vertebrata</taxon>
        <taxon>Euteleostomi</taxon>
        <taxon>Actinopterygii</taxon>
        <taxon>Neopterygii</taxon>
        <taxon>Teleostei</taxon>
        <taxon>Ostariophysi</taxon>
        <taxon>Cypriniformes</taxon>
        <taxon>Danionidae</taxon>
        <taxon>Danioninae</taxon>
        <taxon>Danionella</taxon>
    </lineage>
</organism>
<evidence type="ECO:0000256" key="3">
    <source>
        <dbReference type="ARBA" id="ARBA00023288"/>
    </source>
</evidence>
<dbReference type="PROSITE" id="PS50222">
    <property type="entry name" value="EF_HAND_2"/>
    <property type="match status" value="1"/>
</dbReference>
<accession>A0A553QKH4</accession>
<dbReference type="FunFam" id="3.40.50.300:FF:001129">
    <property type="entry name" value="ras-related protein Rab-44 isoform X2"/>
    <property type="match status" value="1"/>
</dbReference>
<feature type="domain" description="EF-hand" evidence="6">
    <location>
        <begin position="73"/>
        <end position="108"/>
    </location>
</feature>
<dbReference type="Pfam" id="PF08477">
    <property type="entry name" value="Roc"/>
    <property type="match status" value="1"/>
</dbReference>
<feature type="compositionally biased region" description="Polar residues" evidence="5">
    <location>
        <begin position="565"/>
        <end position="590"/>
    </location>
</feature>
<evidence type="ECO:0000256" key="5">
    <source>
        <dbReference type="SAM" id="MobiDB-lite"/>
    </source>
</evidence>
<dbReference type="PROSITE" id="PS51421">
    <property type="entry name" value="RAS"/>
    <property type="match status" value="1"/>
</dbReference>
<dbReference type="SMART" id="SM00175">
    <property type="entry name" value="RAB"/>
    <property type="match status" value="1"/>
</dbReference>
<dbReference type="InterPro" id="IPR011992">
    <property type="entry name" value="EF-hand-dom_pair"/>
</dbReference>
<dbReference type="InterPro" id="IPR027417">
    <property type="entry name" value="P-loop_NTPase"/>
</dbReference>
<keyword evidence="2" id="KW-0342">GTP-binding</keyword>
<dbReference type="SMART" id="SM00173">
    <property type="entry name" value="RAS"/>
    <property type="match status" value="1"/>
</dbReference>
<sequence length="890" mass="102005">MSEIEDNKVSRRCTSSGLVQPKPQPRKSVKKDAGWGQVDMIKKIEDFFQICDSEGKGFITRTDMRRLHKELPLTAEELENVFDSLDDYKNGFLTLGEFSSGFSNFLNRRRGSATDDQRTLLSQNFPEALAYDQQLGEEEDEERHFSMLMESLGASNVFEDPGEVRSLWAQLRKDEPHLLTNFEEFLSRVTSQIKEAQQERKEMESVLRRKAATHDSEIQRLYEEMEQQIIHEKDRAVTKDSESFQLRSQDLQQILHGKEQELEHLFQKQRRLERQCCDLHSVHQESRLENVKLKINNEELSRDLEHTCQELVLAQEQLAILQERASQLQQDREMEMYRVTEGLQREKQSLMKQLDLLREMNKHLRDERDISFVKHTYSSKKSSRKLRTSIAPVKNSLRKTTVKKEVAKEEVTQHLNRKTPYVANHHRSPFHTENDRNPESERASGVTETGNFGVGVDDSPPDGWPLRRVISIEEDHLPHLLQGETHLLLHQLSEEEEEVRAREEQAEEVLESSTFYQSNASLASADSPPPVRVKKPSRKRWLRGNIPSSARGQPVGKEALKQSCDKQSWVEQANRPQSKPVQWPPQSSGKATVWTDHTLMPSTEGMSGLQTEHGAHLCVFCETSTMGSKGGLLEGPTEAASVSPQRLFKVILVGNSSVGKTALLRRFCDGQFHSATSATVVVCQPLQFVFRRDLLQKRDSNPHPSQKECKKTIQCSALLGIAFFLKTISGRTLWSFCIDYSVRTLNLGDSHVALQLWDTAGQERYRSMTKQFFRKADGVVVIYDITIEHSFTSVRPWLASIQEAVGEPIPIMLLGNKSDKGKEREVQTKQAYMLAEETKLMFYECSAYTGENVLEAMIHLARVLREQEDRVWVNTVKLGDQPLKKKSCCK</sequence>
<feature type="compositionally biased region" description="Basic and acidic residues" evidence="5">
    <location>
        <begin position="430"/>
        <end position="442"/>
    </location>
</feature>
<feature type="compositionally biased region" description="Basic residues" evidence="5">
    <location>
        <begin position="532"/>
        <end position="542"/>
    </location>
</feature>
<dbReference type="EMBL" id="SRMA01025841">
    <property type="protein sequence ID" value="TRY90492.1"/>
    <property type="molecule type" value="Genomic_DNA"/>
</dbReference>
<feature type="coiled-coil region" evidence="4">
    <location>
        <begin position="179"/>
        <end position="213"/>
    </location>
</feature>
<dbReference type="AlphaFoldDB" id="A0A553QKH4"/>
<evidence type="ECO:0000313" key="8">
    <source>
        <dbReference type="Proteomes" id="UP000316079"/>
    </source>
</evidence>
<dbReference type="GO" id="GO:0005525">
    <property type="term" value="F:GTP binding"/>
    <property type="evidence" value="ECO:0007669"/>
    <property type="project" value="UniProtKB-KW"/>
</dbReference>
<dbReference type="InterPro" id="IPR002048">
    <property type="entry name" value="EF_hand_dom"/>
</dbReference>
<gene>
    <name evidence="7" type="ORF">DNTS_034739</name>
</gene>
<dbReference type="CDD" id="cd00154">
    <property type="entry name" value="Rab"/>
    <property type="match status" value="1"/>
</dbReference>
<evidence type="ECO:0000256" key="4">
    <source>
        <dbReference type="SAM" id="Coils"/>
    </source>
</evidence>
<dbReference type="SUPFAM" id="SSF52540">
    <property type="entry name" value="P-loop containing nucleoside triphosphate hydrolases"/>
    <property type="match status" value="1"/>
</dbReference>
<feature type="compositionally biased region" description="Polar residues" evidence="5">
    <location>
        <begin position="513"/>
        <end position="524"/>
    </location>
</feature>
<dbReference type="PROSITE" id="PS51420">
    <property type="entry name" value="RHO"/>
    <property type="match status" value="1"/>
</dbReference>
<feature type="coiled-coil region" evidence="4">
    <location>
        <begin position="255"/>
        <end position="367"/>
    </location>
</feature>
<dbReference type="Gene3D" id="1.10.238.10">
    <property type="entry name" value="EF-hand"/>
    <property type="match status" value="1"/>
</dbReference>
<dbReference type="PRINTS" id="PR00449">
    <property type="entry name" value="RASTRNSFRMNG"/>
</dbReference>
<keyword evidence="8" id="KW-1185">Reference proteome</keyword>
<dbReference type="OrthoDB" id="9837699at2759"/>
<evidence type="ECO:0000256" key="2">
    <source>
        <dbReference type="ARBA" id="ARBA00023134"/>
    </source>
</evidence>
<dbReference type="InterPro" id="IPR001806">
    <property type="entry name" value="Small_GTPase"/>
</dbReference>
<keyword evidence="3" id="KW-0449">Lipoprotein</keyword>
<comment type="caution">
    <text evidence="7">The sequence shown here is derived from an EMBL/GenBank/DDBJ whole genome shotgun (WGS) entry which is preliminary data.</text>
</comment>
<feature type="region of interest" description="Disordered" evidence="5">
    <location>
        <begin position="1"/>
        <end position="32"/>
    </location>
</feature>
<dbReference type="PROSITE" id="PS51417">
    <property type="entry name" value="ARF"/>
    <property type="match status" value="1"/>
</dbReference>
<dbReference type="CDD" id="cd00051">
    <property type="entry name" value="EFh"/>
    <property type="match status" value="1"/>
</dbReference>
<evidence type="ECO:0000313" key="7">
    <source>
        <dbReference type="EMBL" id="TRY90492.1"/>
    </source>
</evidence>
<dbReference type="STRING" id="623744.A0A553QKH4"/>
<keyword evidence="4" id="KW-0175">Coiled coil</keyword>
<dbReference type="SUPFAM" id="SSF47473">
    <property type="entry name" value="EF-hand"/>
    <property type="match status" value="1"/>
</dbReference>
<proteinExistence type="predicted"/>
<evidence type="ECO:0000256" key="1">
    <source>
        <dbReference type="ARBA" id="ARBA00022741"/>
    </source>
</evidence>
<protein>
    <recommendedName>
        <fullName evidence="6">EF-hand domain-containing protein</fullName>
    </recommendedName>
</protein>
<feature type="region of interest" description="Disordered" evidence="5">
    <location>
        <begin position="511"/>
        <end position="592"/>
    </location>
</feature>
<dbReference type="InterPro" id="IPR050227">
    <property type="entry name" value="Rab"/>
</dbReference>
<dbReference type="GO" id="GO:0003924">
    <property type="term" value="F:GTPase activity"/>
    <property type="evidence" value="ECO:0007669"/>
    <property type="project" value="InterPro"/>
</dbReference>
<dbReference type="InterPro" id="IPR005225">
    <property type="entry name" value="Small_GTP-bd"/>
</dbReference>
<dbReference type="PANTHER" id="PTHR47977">
    <property type="entry name" value="RAS-RELATED PROTEIN RAB"/>
    <property type="match status" value="1"/>
</dbReference>
<dbReference type="NCBIfam" id="TIGR00231">
    <property type="entry name" value="small_GTP"/>
    <property type="match status" value="1"/>
</dbReference>
<dbReference type="GO" id="GO:0005509">
    <property type="term" value="F:calcium ion binding"/>
    <property type="evidence" value="ECO:0007669"/>
    <property type="project" value="InterPro"/>
</dbReference>
<reference evidence="7 8" key="1">
    <citation type="journal article" date="2019" name="Sci. Data">
        <title>Hybrid genome assembly and annotation of Danionella translucida.</title>
        <authorList>
            <person name="Kadobianskyi M."/>
            <person name="Schulze L."/>
            <person name="Schuelke M."/>
            <person name="Judkewitz B."/>
        </authorList>
    </citation>
    <scope>NUCLEOTIDE SEQUENCE [LARGE SCALE GENOMIC DNA]</scope>
    <source>
        <strain evidence="7 8">Bolton</strain>
    </source>
</reference>
<evidence type="ECO:0000259" key="6">
    <source>
        <dbReference type="PROSITE" id="PS50222"/>
    </source>
</evidence>
<dbReference type="Proteomes" id="UP000316079">
    <property type="component" value="Unassembled WGS sequence"/>
</dbReference>
<dbReference type="Pfam" id="PF00071">
    <property type="entry name" value="Ras"/>
    <property type="match status" value="1"/>
</dbReference>
<keyword evidence="1" id="KW-0547">Nucleotide-binding</keyword>
<dbReference type="Gene3D" id="3.40.50.300">
    <property type="entry name" value="P-loop containing nucleotide triphosphate hydrolases"/>
    <property type="match status" value="1"/>
</dbReference>
<dbReference type="PROSITE" id="PS51419">
    <property type="entry name" value="RAB"/>
    <property type="match status" value="1"/>
</dbReference>